<reference evidence="6" key="1">
    <citation type="submission" date="2020-05" db="EMBL/GenBank/DDBJ databases">
        <authorList>
            <person name="Chiriac C."/>
            <person name="Salcher M."/>
            <person name="Ghai R."/>
            <person name="Kavagutti S V."/>
        </authorList>
    </citation>
    <scope>NUCLEOTIDE SEQUENCE</scope>
</reference>
<dbReference type="PROSITE" id="PS50895">
    <property type="entry name" value="SURF1"/>
    <property type="match status" value="1"/>
</dbReference>
<dbReference type="Pfam" id="PF02104">
    <property type="entry name" value="SURF1"/>
    <property type="match status" value="1"/>
</dbReference>
<protein>
    <submittedName>
        <fullName evidence="6">Unannotated protein</fullName>
    </submittedName>
</protein>
<evidence type="ECO:0000256" key="4">
    <source>
        <dbReference type="ARBA" id="ARBA00023136"/>
    </source>
</evidence>
<proteinExistence type="predicted"/>
<sequence length="259" mass="28591">MESHTTLRTFLRPKWLLTHLLVICLVVVMMSLSMWQFRRLDERKTFNAGLLANTTQAITPIKNLALNLPADLNDIQWRRVVVRGTFRPSAEVTILNRSQDGTAGVDAATPLDFTIDGKQYVVIVDRGFVPLATPMPKAPSGEVEVLGRIRISQERRVGALSDPATGILTEAQHLDVERLSGQTQLNAQQTVLPFYIDLLDSPQITSSLPARVSSPKTDNGPHMSYAIQWILFSLCAVAAWVILVKRALRASQPASVAAE</sequence>
<dbReference type="CDD" id="cd06662">
    <property type="entry name" value="SURF1"/>
    <property type="match status" value="1"/>
</dbReference>
<dbReference type="PANTHER" id="PTHR23427">
    <property type="entry name" value="SURFEIT LOCUS PROTEIN"/>
    <property type="match status" value="1"/>
</dbReference>
<keyword evidence="2 5" id="KW-0812">Transmembrane</keyword>
<dbReference type="InterPro" id="IPR045214">
    <property type="entry name" value="Surf1/Surf4"/>
</dbReference>
<dbReference type="EMBL" id="CAFBQU010000024">
    <property type="protein sequence ID" value="CAB5065807.1"/>
    <property type="molecule type" value="Genomic_DNA"/>
</dbReference>
<feature type="transmembrane region" description="Helical" evidence="5">
    <location>
        <begin position="15"/>
        <end position="35"/>
    </location>
</feature>
<evidence type="ECO:0000256" key="5">
    <source>
        <dbReference type="SAM" id="Phobius"/>
    </source>
</evidence>
<dbReference type="GO" id="GO:0016020">
    <property type="term" value="C:membrane"/>
    <property type="evidence" value="ECO:0007669"/>
    <property type="project" value="UniProtKB-SubCell"/>
</dbReference>
<evidence type="ECO:0000256" key="2">
    <source>
        <dbReference type="ARBA" id="ARBA00022692"/>
    </source>
</evidence>
<keyword evidence="3 5" id="KW-1133">Transmembrane helix</keyword>
<evidence type="ECO:0000256" key="1">
    <source>
        <dbReference type="ARBA" id="ARBA00004370"/>
    </source>
</evidence>
<organism evidence="6">
    <name type="scientific">freshwater metagenome</name>
    <dbReference type="NCBI Taxonomy" id="449393"/>
    <lineage>
        <taxon>unclassified sequences</taxon>
        <taxon>metagenomes</taxon>
        <taxon>ecological metagenomes</taxon>
    </lineage>
</organism>
<name>A0A6J7UP72_9ZZZZ</name>
<gene>
    <name evidence="6" type="ORF">UFOPK4347_01023</name>
</gene>
<evidence type="ECO:0000313" key="6">
    <source>
        <dbReference type="EMBL" id="CAB5065807.1"/>
    </source>
</evidence>
<accession>A0A6J7UP72</accession>
<dbReference type="InterPro" id="IPR002994">
    <property type="entry name" value="Surf1/Shy1"/>
</dbReference>
<evidence type="ECO:0000256" key="3">
    <source>
        <dbReference type="ARBA" id="ARBA00022989"/>
    </source>
</evidence>
<comment type="subcellular location">
    <subcellularLocation>
        <location evidence="1">Membrane</location>
    </subcellularLocation>
</comment>
<feature type="transmembrane region" description="Helical" evidence="5">
    <location>
        <begin position="225"/>
        <end position="243"/>
    </location>
</feature>
<dbReference type="AlphaFoldDB" id="A0A6J7UP72"/>
<keyword evidence="4 5" id="KW-0472">Membrane</keyword>
<dbReference type="PANTHER" id="PTHR23427:SF2">
    <property type="entry name" value="SURFEIT LOCUS PROTEIN 1"/>
    <property type="match status" value="1"/>
</dbReference>